<comment type="caution">
    <text evidence="8">The sequence shown here is derived from an EMBL/GenBank/DDBJ whole genome shotgun (WGS) entry which is preliminary data.</text>
</comment>
<dbReference type="InterPro" id="IPR007627">
    <property type="entry name" value="RNA_pol_sigma70_r2"/>
</dbReference>
<dbReference type="CDD" id="cd06171">
    <property type="entry name" value="Sigma70_r4"/>
    <property type="match status" value="1"/>
</dbReference>
<reference evidence="8 9" key="1">
    <citation type="submission" date="2022-10" db="EMBL/GenBank/DDBJ databases">
        <title>Comparative genomics and taxonomic characterization of three novel marine species of genus Reichenbachiella exhibiting antioxidant and polysaccharide degradation activities.</title>
        <authorList>
            <person name="Muhammad N."/>
            <person name="Lee Y.-J."/>
            <person name="Ko J."/>
            <person name="Kim S.-G."/>
        </authorList>
    </citation>
    <scope>NUCLEOTIDE SEQUENCE [LARGE SCALE GENOMIC DNA]</scope>
    <source>
        <strain evidence="8 9">ABR2-5</strain>
    </source>
</reference>
<dbReference type="InterPro" id="IPR013325">
    <property type="entry name" value="RNA_pol_sigma_r2"/>
</dbReference>
<dbReference type="InterPro" id="IPR036388">
    <property type="entry name" value="WH-like_DNA-bd_sf"/>
</dbReference>
<dbReference type="Proteomes" id="UP001300692">
    <property type="component" value="Unassembled WGS sequence"/>
</dbReference>
<comment type="similarity">
    <text evidence="1">Belongs to the sigma-70 factor family. ECF subfamily.</text>
</comment>
<dbReference type="PANTHER" id="PTHR43133:SF8">
    <property type="entry name" value="RNA POLYMERASE SIGMA FACTOR HI_1459-RELATED"/>
    <property type="match status" value="1"/>
</dbReference>
<feature type="domain" description="RNA polymerase sigma-70 region 2" evidence="6">
    <location>
        <begin position="24"/>
        <end position="90"/>
    </location>
</feature>
<gene>
    <name evidence="8" type="ORF">N7U62_18500</name>
</gene>
<keyword evidence="5" id="KW-0804">Transcription</keyword>
<dbReference type="PANTHER" id="PTHR43133">
    <property type="entry name" value="RNA POLYMERASE ECF-TYPE SIGMA FACTO"/>
    <property type="match status" value="1"/>
</dbReference>
<evidence type="ECO:0000259" key="7">
    <source>
        <dbReference type="Pfam" id="PF08281"/>
    </source>
</evidence>
<accession>A0ABT3CYT3</accession>
<evidence type="ECO:0000256" key="5">
    <source>
        <dbReference type="ARBA" id="ARBA00023163"/>
    </source>
</evidence>
<name>A0ABT3CYT3_9BACT</name>
<dbReference type="NCBIfam" id="TIGR02937">
    <property type="entry name" value="sigma70-ECF"/>
    <property type="match status" value="1"/>
</dbReference>
<dbReference type="RefSeq" id="WP_264139577.1">
    <property type="nucleotide sequence ID" value="NZ_JAOYOD010000001.1"/>
</dbReference>
<evidence type="ECO:0000259" key="6">
    <source>
        <dbReference type="Pfam" id="PF04542"/>
    </source>
</evidence>
<keyword evidence="2" id="KW-0805">Transcription regulation</keyword>
<evidence type="ECO:0000256" key="1">
    <source>
        <dbReference type="ARBA" id="ARBA00010641"/>
    </source>
</evidence>
<dbReference type="SUPFAM" id="SSF88946">
    <property type="entry name" value="Sigma2 domain of RNA polymerase sigma factors"/>
    <property type="match status" value="1"/>
</dbReference>
<dbReference type="Pfam" id="PF08281">
    <property type="entry name" value="Sigma70_r4_2"/>
    <property type="match status" value="1"/>
</dbReference>
<keyword evidence="3" id="KW-0731">Sigma factor</keyword>
<organism evidence="8 9">
    <name type="scientific">Reichenbachiella ulvae</name>
    <dbReference type="NCBI Taxonomy" id="2980104"/>
    <lineage>
        <taxon>Bacteria</taxon>
        <taxon>Pseudomonadati</taxon>
        <taxon>Bacteroidota</taxon>
        <taxon>Cytophagia</taxon>
        <taxon>Cytophagales</taxon>
        <taxon>Reichenbachiellaceae</taxon>
        <taxon>Reichenbachiella</taxon>
    </lineage>
</organism>
<sequence length="185" mass="21444">MQREIHKEIIGKCQTGDRKAQYQLYSLYSSAMYNICRRMMVDEDEAKDLLQESFVEAFIQIKKLKDISFFSAWIKRITINKCLNAMRKKKLFALSLEEGIEVVEEIENDDDLIQLEAKQVLEAIEKLAPGHRAVLNLYLFEGYDHKEIGQILNITESASKSQFSKAKARIRNILEEQKDQSYGTG</sequence>
<dbReference type="Gene3D" id="1.10.10.10">
    <property type="entry name" value="Winged helix-like DNA-binding domain superfamily/Winged helix DNA-binding domain"/>
    <property type="match status" value="1"/>
</dbReference>
<dbReference type="InterPro" id="IPR013249">
    <property type="entry name" value="RNA_pol_sigma70_r4_t2"/>
</dbReference>
<feature type="domain" description="RNA polymerase sigma factor 70 region 4 type 2" evidence="7">
    <location>
        <begin position="119"/>
        <end position="170"/>
    </location>
</feature>
<evidence type="ECO:0000256" key="2">
    <source>
        <dbReference type="ARBA" id="ARBA00023015"/>
    </source>
</evidence>
<evidence type="ECO:0000256" key="3">
    <source>
        <dbReference type="ARBA" id="ARBA00023082"/>
    </source>
</evidence>
<evidence type="ECO:0000313" key="8">
    <source>
        <dbReference type="EMBL" id="MCV9388684.1"/>
    </source>
</evidence>
<dbReference type="InterPro" id="IPR014284">
    <property type="entry name" value="RNA_pol_sigma-70_dom"/>
</dbReference>
<dbReference type="EMBL" id="JAOYOD010000001">
    <property type="protein sequence ID" value="MCV9388684.1"/>
    <property type="molecule type" value="Genomic_DNA"/>
</dbReference>
<dbReference type="InterPro" id="IPR039425">
    <property type="entry name" value="RNA_pol_sigma-70-like"/>
</dbReference>
<keyword evidence="9" id="KW-1185">Reference proteome</keyword>
<dbReference type="Gene3D" id="1.10.1740.10">
    <property type="match status" value="1"/>
</dbReference>
<proteinExistence type="inferred from homology"/>
<dbReference type="InterPro" id="IPR013324">
    <property type="entry name" value="RNA_pol_sigma_r3/r4-like"/>
</dbReference>
<dbReference type="SUPFAM" id="SSF88659">
    <property type="entry name" value="Sigma3 and sigma4 domains of RNA polymerase sigma factors"/>
    <property type="match status" value="1"/>
</dbReference>
<evidence type="ECO:0000256" key="4">
    <source>
        <dbReference type="ARBA" id="ARBA00023125"/>
    </source>
</evidence>
<evidence type="ECO:0000313" key="9">
    <source>
        <dbReference type="Proteomes" id="UP001300692"/>
    </source>
</evidence>
<keyword evidence="4" id="KW-0238">DNA-binding</keyword>
<protein>
    <submittedName>
        <fullName evidence="8">RNA polymerase sigma factor</fullName>
    </submittedName>
</protein>
<dbReference type="Pfam" id="PF04542">
    <property type="entry name" value="Sigma70_r2"/>
    <property type="match status" value="1"/>
</dbReference>